<comment type="caution">
    <text evidence="2">The sequence shown here is derived from an EMBL/GenBank/DDBJ whole genome shotgun (WGS) entry which is preliminary data.</text>
</comment>
<dbReference type="Pfam" id="PF11911">
    <property type="entry name" value="DUF3429"/>
    <property type="match status" value="1"/>
</dbReference>
<dbReference type="EMBL" id="CAUEEQ010037433">
    <property type="protein sequence ID" value="CAJ0953855.1"/>
    <property type="molecule type" value="Genomic_DNA"/>
</dbReference>
<feature type="transmembrane region" description="Helical" evidence="1">
    <location>
        <begin position="113"/>
        <end position="131"/>
    </location>
</feature>
<organism evidence="2 3">
    <name type="scientific">Ranitomeya imitator</name>
    <name type="common">mimic poison frog</name>
    <dbReference type="NCBI Taxonomy" id="111125"/>
    <lineage>
        <taxon>Eukaryota</taxon>
        <taxon>Metazoa</taxon>
        <taxon>Chordata</taxon>
        <taxon>Craniata</taxon>
        <taxon>Vertebrata</taxon>
        <taxon>Euteleostomi</taxon>
        <taxon>Amphibia</taxon>
        <taxon>Batrachia</taxon>
        <taxon>Anura</taxon>
        <taxon>Neobatrachia</taxon>
        <taxon>Hyloidea</taxon>
        <taxon>Dendrobatidae</taxon>
        <taxon>Dendrobatinae</taxon>
        <taxon>Ranitomeya</taxon>
    </lineage>
</organism>
<dbReference type="InterPro" id="IPR021836">
    <property type="entry name" value="DUF3429"/>
</dbReference>
<feature type="transmembrane region" description="Helical" evidence="1">
    <location>
        <begin position="198"/>
        <end position="223"/>
    </location>
</feature>
<evidence type="ECO:0000313" key="3">
    <source>
        <dbReference type="Proteomes" id="UP001176940"/>
    </source>
</evidence>
<keyword evidence="1" id="KW-0472">Membrane</keyword>
<reference evidence="2" key="1">
    <citation type="submission" date="2023-07" db="EMBL/GenBank/DDBJ databases">
        <authorList>
            <person name="Stuckert A."/>
        </authorList>
    </citation>
    <scope>NUCLEOTIDE SEQUENCE</scope>
</reference>
<sequence>MDVLVSATDRLWCRICTMLRLGGKCWPSVQQFCKMSGPGCRQTSHASITWRSFRILASPNAALHTLQRSAPLHCCGLHTSSSLHKRRQNAQEEEFDQMMKNYKDELRKTPRSAVYLSVAGLVPVVVAPLTMNFGGYYYPEMAFLQLASASCLLSFYGGIRWGISVPENSPFRPDSLNFILGAFLPFVAWTALVVSDDIIVAAVTVIGGLVVGALEGSGCFLLFHFGLVF</sequence>
<evidence type="ECO:0000313" key="2">
    <source>
        <dbReference type="EMBL" id="CAJ0953855.1"/>
    </source>
</evidence>
<dbReference type="Proteomes" id="UP001176940">
    <property type="component" value="Unassembled WGS sequence"/>
</dbReference>
<name>A0ABN9M049_9NEOB</name>
<feature type="transmembrane region" description="Helical" evidence="1">
    <location>
        <begin position="143"/>
        <end position="163"/>
    </location>
</feature>
<gene>
    <name evidence="2" type="ORF">RIMI_LOCUS14479620</name>
</gene>
<accession>A0ABN9M049</accession>
<dbReference type="PANTHER" id="PTHR15887">
    <property type="entry name" value="TRANSMEMBRANE PROTEIN 69"/>
    <property type="match status" value="1"/>
</dbReference>
<protein>
    <recommendedName>
        <fullName evidence="4">Transmembrane protein 69</fullName>
    </recommendedName>
</protein>
<keyword evidence="1" id="KW-0812">Transmembrane</keyword>
<dbReference type="PANTHER" id="PTHR15887:SF1">
    <property type="entry name" value="TRANSMEMBRANE PROTEIN 69"/>
    <property type="match status" value="1"/>
</dbReference>
<evidence type="ECO:0000256" key="1">
    <source>
        <dbReference type="SAM" id="Phobius"/>
    </source>
</evidence>
<evidence type="ECO:0008006" key="4">
    <source>
        <dbReference type="Google" id="ProtNLM"/>
    </source>
</evidence>
<keyword evidence="1" id="KW-1133">Transmembrane helix</keyword>
<keyword evidence="3" id="KW-1185">Reference proteome</keyword>
<feature type="transmembrane region" description="Helical" evidence="1">
    <location>
        <begin position="175"/>
        <end position="192"/>
    </location>
</feature>
<proteinExistence type="predicted"/>